<dbReference type="GO" id="GO:0046872">
    <property type="term" value="F:metal ion binding"/>
    <property type="evidence" value="ECO:0007669"/>
    <property type="project" value="UniProtKB-KW"/>
</dbReference>
<keyword evidence="9" id="KW-0443">Lipid metabolism</keyword>
<dbReference type="InterPro" id="IPR005067">
    <property type="entry name" value="Fatty_acid_desaturase-2"/>
</dbReference>
<comment type="cofactor">
    <cofactor evidence="1">
        <name>Fe(2+)</name>
        <dbReference type="ChEBI" id="CHEBI:29033"/>
    </cofactor>
</comment>
<feature type="binding site" evidence="11">
    <location>
        <position position="154"/>
    </location>
    <ligand>
        <name>Fe cation</name>
        <dbReference type="ChEBI" id="CHEBI:24875"/>
        <label>1</label>
    </ligand>
</feature>
<feature type="binding site" evidence="11">
    <location>
        <position position="113"/>
    </location>
    <ligand>
        <name>Fe cation</name>
        <dbReference type="ChEBI" id="CHEBI:24875"/>
        <label>1</label>
    </ligand>
</feature>
<feature type="binding site" evidence="11">
    <location>
        <position position="241"/>
    </location>
    <ligand>
        <name>Fe cation</name>
        <dbReference type="ChEBI" id="CHEBI:24875"/>
        <label>2</label>
    </ligand>
</feature>
<keyword evidence="8 11" id="KW-0408">Iron</keyword>
<dbReference type="OrthoDB" id="1924153at2759"/>
<feature type="binding site" evidence="11">
    <location>
        <position position="151"/>
    </location>
    <ligand>
        <name>Fe cation</name>
        <dbReference type="ChEBI" id="CHEBI:24875"/>
        <label>2</label>
    </ligand>
</feature>
<proteinExistence type="inferred from homology"/>
<feature type="signal peptide" evidence="12">
    <location>
        <begin position="1"/>
        <end position="17"/>
    </location>
</feature>
<evidence type="ECO:0000256" key="10">
    <source>
        <dbReference type="ARBA" id="ARBA00023160"/>
    </source>
</evidence>
<dbReference type="AlphaFoldDB" id="A0A9W7CAI3"/>
<evidence type="ECO:0000256" key="1">
    <source>
        <dbReference type="ARBA" id="ARBA00001954"/>
    </source>
</evidence>
<evidence type="ECO:0000313" key="14">
    <source>
        <dbReference type="Proteomes" id="UP001165122"/>
    </source>
</evidence>
<comment type="similarity">
    <text evidence="2">Belongs to the fatty acid desaturase type 2 family.</text>
</comment>
<organism evidence="13 14">
    <name type="scientific">Triparma laevis f. longispina</name>
    <dbReference type="NCBI Taxonomy" id="1714387"/>
    <lineage>
        <taxon>Eukaryota</taxon>
        <taxon>Sar</taxon>
        <taxon>Stramenopiles</taxon>
        <taxon>Ochrophyta</taxon>
        <taxon>Bolidophyceae</taxon>
        <taxon>Parmales</taxon>
        <taxon>Triparmaceae</taxon>
        <taxon>Triparma</taxon>
    </lineage>
</organism>
<comment type="subunit">
    <text evidence="3">Homodimer.</text>
</comment>
<feature type="binding site" evidence="11">
    <location>
        <position position="238"/>
    </location>
    <ligand>
        <name>Fe cation</name>
        <dbReference type="ChEBI" id="CHEBI:24875"/>
        <label>1</label>
    </ligand>
</feature>
<protein>
    <recommendedName>
        <fullName evidence="15">Acyl-[acyl-carrier-protein] desaturase</fullName>
    </recommendedName>
</protein>
<evidence type="ECO:0000256" key="8">
    <source>
        <dbReference type="ARBA" id="ARBA00023004"/>
    </source>
</evidence>
<evidence type="ECO:0000256" key="3">
    <source>
        <dbReference type="ARBA" id="ARBA00011738"/>
    </source>
</evidence>
<dbReference type="GO" id="GO:0006633">
    <property type="term" value="P:fatty acid biosynthetic process"/>
    <property type="evidence" value="ECO:0007669"/>
    <property type="project" value="UniProtKB-KW"/>
</dbReference>
<name>A0A9W7CAI3_9STRA</name>
<gene>
    <name evidence="13" type="ORF">TrLO_g6048</name>
</gene>
<keyword evidence="6" id="KW-0276">Fatty acid metabolism</keyword>
<dbReference type="InterPro" id="IPR012348">
    <property type="entry name" value="RNR-like"/>
</dbReference>
<keyword evidence="5 11" id="KW-0479">Metal-binding</keyword>
<reference evidence="14" key="1">
    <citation type="journal article" date="2023" name="Commun. Biol.">
        <title>Genome analysis of Parmales, the sister group of diatoms, reveals the evolutionary specialization of diatoms from phago-mixotrophs to photoautotrophs.</title>
        <authorList>
            <person name="Ban H."/>
            <person name="Sato S."/>
            <person name="Yoshikawa S."/>
            <person name="Yamada K."/>
            <person name="Nakamura Y."/>
            <person name="Ichinomiya M."/>
            <person name="Sato N."/>
            <person name="Blanc-Mathieu R."/>
            <person name="Endo H."/>
            <person name="Kuwata A."/>
            <person name="Ogata H."/>
        </authorList>
    </citation>
    <scope>NUCLEOTIDE SEQUENCE [LARGE SCALE GENOMIC DNA]</scope>
    <source>
        <strain evidence="14">NIES 3700</strain>
    </source>
</reference>
<comment type="cofactor">
    <cofactor evidence="11">
        <name>Fe cation</name>
        <dbReference type="ChEBI" id="CHEBI:24875"/>
    </cofactor>
    <text evidence="11">Binds 2 iron ions per subunit.</text>
</comment>
<evidence type="ECO:0000256" key="12">
    <source>
        <dbReference type="SAM" id="SignalP"/>
    </source>
</evidence>
<dbReference type="Pfam" id="PF03405">
    <property type="entry name" value="FA_desaturase_2"/>
    <property type="match status" value="1"/>
</dbReference>
<sequence>MTPLFLFLFLLLPLSFAFRISPLSRPLFALQSTISRSSDSDQKIRTLQKHSEIINSFPTVVESAVNEVLLETGEKSWQPVDLLPYPPPEGFEEQMEGISDELLIVLIGDMITEEALPTYQTLLNTFVGCEDTNGSTQTPWAKWSRGWTSEENRHGDLLNRFLYLNSDRVDMRSVECTVQHLMTSGFNPGAEQDPYKGFIYTSFQERATKISHGNVGKLASKAGAETLARICAYIAGDEARHEKAYQSFCTEILDRDPSGFITSMGEVMRAGISMPAEQMYDGVNLNLYSDFSNVAQDIGVYTAFDYSEIARHLVKIWELETLEGLEGGAEEEREFLCKLPERYRKLAERSAKKKEKHQTNVSHTDAKVLRQQFKWIK</sequence>
<evidence type="ECO:0000256" key="4">
    <source>
        <dbReference type="ARBA" id="ARBA00022516"/>
    </source>
</evidence>
<accession>A0A9W7CAI3</accession>
<evidence type="ECO:0008006" key="15">
    <source>
        <dbReference type="Google" id="ProtNLM"/>
    </source>
</evidence>
<dbReference type="SUPFAM" id="SSF47240">
    <property type="entry name" value="Ferritin-like"/>
    <property type="match status" value="1"/>
</dbReference>
<keyword evidence="7" id="KW-0560">Oxidoreductase</keyword>
<evidence type="ECO:0000256" key="11">
    <source>
        <dbReference type="PIRSR" id="PIRSR000346-1"/>
    </source>
</evidence>
<dbReference type="GO" id="GO:0045300">
    <property type="term" value="F:stearoyl-[ACP] desaturase activity"/>
    <property type="evidence" value="ECO:0007669"/>
    <property type="project" value="InterPro"/>
</dbReference>
<evidence type="ECO:0000256" key="6">
    <source>
        <dbReference type="ARBA" id="ARBA00022832"/>
    </source>
</evidence>
<evidence type="ECO:0000256" key="9">
    <source>
        <dbReference type="ARBA" id="ARBA00023098"/>
    </source>
</evidence>
<feature type="chain" id="PRO_5040807388" description="Acyl-[acyl-carrier-protein] desaturase" evidence="12">
    <location>
        <begin position="18"/>
        <end position="377"/>
    </location>
</feature>
<evidence type="ECO:0000256" key="7">
    <source>
        <dbReference type="ARBA" id="ARBA00023002"/>
    </source>
</evidence>
<feature type="binding site" evidence="11">
    <location>
        <position position="238"/>
    </location>
    <ligand>
        <name>Fe cation</name>
        <dbReference type="ChEBI" id="CHEBI:24875"/>
        <label>2</label>
    </ligand>
</feature>
<comment type="caution">
    <text evidence="13">The sequence shown here is derived from an EMBL/GenBank/DDBJ whole genome shotgun (WGS) entry which is preliminary data.</text>
</comment>
<keyword evidence="14" id="KW-1185">Reference proteome</keyword>
<dbReference type="EMBL" id="BRXW01000041">
    <property type="protein sequence ID" value="GMI02218.1"/>
    <property type="molecule type" value="Genomic_DNA"/>
</dbReference>
<dbReference type="InterPro" id="IPR009078">
    <property type="entry name" value="Ferritin-like_SF"/>
</dbReference>
<evidence type="ECO:0000256" key="5">
    <source>
        <dbReference type="ARBA" id="ARBA00022723"/>
    </source>
</evidence>
<keyword evidence="4" id="KW-0444">Lipid biosynthesis</keyword>
<dbReference type="CDD" id="cd01050">
    <property type="entry name" value="Acyl_ACP_Desat"/>
    <property type="match status" value="1"/>
</dbReference>
<evidence type="ECO:0000256" key="2">
    <source>
        <dbReference type="ARBA" id="ARBA00008749"/>
    </source>
</evidence>
<feature type="binding site" evidence="11">
    <location>
        <position position="151"/>
    </location>
    <ligand>
        <name>Fe cation</name>
        <dbReference type="ChEBI" id="CHEBI:24875"/>
        <label>1</label>
    </ligand>
</feature>
<dbReference type="PIRSF" id="PIRSF000346">
    <property type="entry name" value="Dlt9_acylACP_des"/>
    <property type="match status" value="1"/>
</dbReference>
<dbReference type="PANTHER" id="PTHR31155">
    <property type="entry name" value="ACYL- ACYL-CARRIER-PROTEIN DESATURASE-RELATED"/>
    <property type="match status" value="1"/>
</dbReference>
<keyword evidence="12" id="KW-0732">Signal</keyword>
<keyword evidence="10" id="KW-0275">Fatty acid biosynthesis</keyword>
<evidence type="ECO:0000313" key="13">
    <source>
        <dbReference type="EMBL" id="GMI02218.1"/>
    </source>
</evidence>
<feature type="binding site" evidence="11">
    <location>
        <position position="205"/>
    </location>
    <ligand>
        <name>Fe cation</name>
        <dbReference type="ChEBI" id="CHEBI:24875"/>
        <label>2</label>
    </ligand>
</feature>
<dbReference type="Gene3D" id="1.10.620.20">
    <property type="entry name" value="Ribonucleotide Reductase, subunit A"/>
    <property type="match status" value="1"/>
</dbReference>
<dbReference type="PANTHER" id="PTHR31155:SF9">
    <property type="entry name" value="STEAROYL-[ACYL-CARRIER-PROTEIN] 9-DESATURASE 7, CHLOROPLASTIC"/>
    <property type="match status" value="1"/>
</dbReference>
<dbReference type="Proteomes" id="UP001165122">
    <property type="component" value="Unassembled WGS sequence"/>
</dbReference>